<keyword evidence="3" id="KW-1185">Reference proteome</keyword>
<dbReference type="EMBL" id="JAULSV010000002">
    <property type="protein sequence ID" value="KAK0651159.1"/>
    <property type="molecule type" value="Genomic_DNA"/>
</dbReference>
<protein>
    <submittedName>
        <fullName evidence="2">Uncharacterized protein</fullName>
    </submittedName>
</protein>
<dbReference type="AlphaFoldDB" id="A0AA39YF21"/>
<evidence type="ECO:0000256" key="1">
    <source>
        <dbReference type="SAM" id="Phobius"/>
    </source>
</evidence>
<keyword evidence="1" id="KW-0472">Membrane</keyword>
<evidence type="ECO:0000313" key="3">
    <source>
        <dbReference type="Proteomes" id="UP001174936"/>
    </source>
</evidence>
<organism evidence="2 3">
    <name type="scientific">Cercophora newfieldiana</name>
    <dbReference type="NCBI Taxonomy" id="92897"/>
    <lineage>
        <taxon>Eukaryota</taxon>
        <taxon>Fungi</taxon>
        <taxon>Dikarya</taxon>
        <taxon>Ascomycota</taxon>
        <taxon>Pezizomycotina</taxon>
        <taxon>Sordariomycetes</taxon>
        <taxon>Sordariomycetidae</taxon>
        <taxon>Sordariales</taxon>
        <taxon>Lasiosphaeriaceae</taxon>
        <taxon>Cercophora</taxon>
    </lineage>
</organism>
<gene>
    <name evidence="2" type="ORF">B0T16DRAFT_503367</name>
</gene>
<evidence type="ECO:0000313" key="2">
    <source>
        <dbReference type="EMBL" id="KAK0651159.1"/>
    </source>
</evidence>
<proteinExistence type="predicted"/>
<name>A0AA39YF21_9PEZI</name>
<feature type="transmembrane region" description="Helical" evidence="1">
    <location>
        <begin position="187"/>
        <end position="210"/>
    </location>
</feature>
<keyword evidence="1" id="KW-0812">Transmembrane</keyword>
<reference evidence="2" key="1">
    <citation type="submission" date="2023-06" db="EMBL/GenBank/DDBJ databases">
        <title>Genome-scale phylogeny and comparative genomics of the fungal order Sordariales.</title>
        <authorList>
            <consortium name="Lawrence Berkeley National Laboratory"/>
            <person name="Hensen N."/>
            <person name="Bonometti L."/>
            <person name="Westerberg I."/>
            <person name="Brannstrom I.O."/>
            <person name="Guillou S."/>
            <person name="Cros-Aarteil S."/>
            <person name="Calhoun S."/>
            <person name="Haridas S."/>
            <person name="Kuo A."/>
            <person name="Mondo S."/>
            <person name="Pangilinan J."/>
            <person name="Riley R."/>
            <person name="Labutti K."/>
            <person name="Andreopoulos B."/>
            <person name="Lipzen A."/>
            <person name="Chen C."/>
            <person name="Yanf M."/>
            <person name="Daum C."/>
            <person name="Ng V."/>
            <person name="Clum A."/>
            <person name="Steindorff A."/>
            <person name="Ohm R."/>
            <person name="Martin F."/>
            <person name="Silar P."/>
            <person name="Natvig D."/>
            <person name="Lalanne C."/>
            <person name="Gautier V."/>
            <person name="Ament-Velasquez S.L."/>
            <person name="Kruys A."/>
            <person name="Hutchinson M.I."/>
            <person name="Powell A.J."/>
            <person name="Barry K."/>
            <person name="Miller A.N."/>
            <person name="Grigoriev I.V."/>
            <person name="Debuchy R."/>
            <person name="Gladieux P."/>
            <person name="Thoren M.H."/>
            <person name="Johannesson H."/>
        </authorList>
    </citation>
    <scope>NUCLEOTIDE SEQUENCE</scope>
    <source>
        <strain evidence="2">SMH2532-1</strain>
    </source>
</reference>
<keyword evidence="1" id="KW-1133">Transmembrane helix</keyword>
<accession>A0AA39YF21</accession>
<comment type="caution">
    <text evidence="2">The sequence shown here is derived from an EMBL/GenBank/DDBJ whole genome shotgun (WGS) entry which is preliminary data.</text>
</comment>
<sequence>MPSMARKGCIPPSAPGTEDGLIANQCFPARQTVITGRRDFVGPYSPGLYCPAGWSQVVTPLCRLAWFYTIMICLRPYRSPYCSRAKPVLYVAHRFTATSMTTLTLGPSSHRYVFMFPPGRTETITYTDSNTYTDPTAALRVPLVVLLHQSSDFLPRSATTSSAGTAGSPSPSLPAFDEGNLSMRAKIGIGVAAGVAAILALLLAGGLLWYQRKRRQLMSEREYNLDHGARR</sequence>
<dbReference type="Proteomes" id="UP001174936">
    <property type="component" value="Unassembled WGS sequence"/>
</dbReference>